<organism evidence="1 2">
    <name type="scientific">Streptosporangium jomthongense</name>
    <dbReference type="NCBI Taxonomy" id="1193683"/>
    <lineage>
        <taxon>Bacteria</taxon>
        <taxon>Bacillati</taxon>
        <taxon>Actinomycetota</taxon>
        <taxon>Actinomycetes</taxon>
        <taxon>Streptosporangiales</taxon>
        <taxon>Streptosporangiaceae</taxon>
        <taxon>Streptosporangium</taxon>
    </lineage>
</organism>
<proteinExistence type="predicted"/>
<protein>
    <submittedName>
        <fullName evidence="1">Uncharacterized protein</fullName>
    </submittedName>
</protein>
<dbReference type="EMBL" id="JBHSBC010000065">
    <property type="protein sequence ID" value="MFC3986671.1"/>
    <property type="molecule type" value="Genomic_DNA"/>
</dbReference>
<name>A0ABV8FDA7_9ACTN</name>
<evidence type="ECO:0000313" key="2">
    <source>
        <dbReference type="Proteomes" id="UP001595698"/>
    </source>
</evidence>
<reference evidence="2" key="1">
    <citation type="journal article" date="2019" name="Int. J. Syst. Evol. Microbiol.">
        <title>The Global Catalogue of Microorganisms (GCM) 10K type strain sequencing project: providing services to taxonomists for standard genome sequencing and annotation.</title>
        <authorList>
            <consortium name="The Broad Institute Genomics Platform"/>
            <consortium name="The Broad Institute Genome Sequencing Center for Infectious Disease"/>
            <person name="Wu L."/>
            <person name="Ma J."/>
        </authorList>
    </citation>
    <scope>NUCLEOTIDE SEQUENCE [LARGE SCALE GENOMIC DNA]</scope>
    <source>
        <strain evidence="2">TBRC 7912</strain>
    </source>
</reference>
<comment type="caution">
    <text evidence="1">The sequence shown here is derived from an EMBL/GenBank/DDBJ whole genome shotgun (WGS) entry which is preliminary data.</text>
</comment>
<gene>
    <name evidence="1" type="ORF">ACFOYY_41530</name>
</gene>
<dbReference type="Proteomes" id="UP001595698">
    <property type="component" value="Unassembled WGS sequence"/>
</dbReference>
<accession>A0ABV8FDA7</accession>
<evidence type="ECO:0000313" key="1">
    <source>
        <dbReference type="EMBL" id="MFC3986671.1"/>
    </source>
</evidence>
<dbReference type="RefSeq" id="WP_362785124.1">
    <property type="nucleotide sequence ID" value="NZ_JBHSBC010000065.1"/>
</dbReference>
<keyword evidence="2" id="KW-1185">Reference proteome</keyword>
<sequence>MRLVDLPDPPLRLIVGGRSFDLVNQMNQARAEEYRAWEHRSRLAPG</sequence>